<feature type="domain" description="Cyclic nucleotide-binding" evidence="1">
    <location>
        <begin position="11"/>
        <end position="130"/>
    </location>
</feature>
<organism evidence="2 3">
    <name type="scientific">Kaistella treverensis</name>
    <dbReference type="NCBI Taxonomy" id="631455"/>
    <lineage>
        <taxon>Bacteria</taxon>
        <taxon>Pseudomonadati</taxon>
        <taxon>Bacteroidota</taxon>
        <taxon>Flavobacteriia</taxon>
        <taxon>Flavobacteriales</taxon>
        <taxon>Weeksellaceae</taxon>
        <taxon>Chryseobacterium group</taxon>
        <taxon>Kaistella</taxon>
    </lineage>
</organism>
<dbReference type="AlphaFoldDB" id="A0A1I3N2U1"/>
<evidence type="ECO:0000259" key="1">
    <source>
        <dbReference type="SMART" id="SM00100"/>
    </source>
</evidence>
<reference evidence="3" key="1">
    <citation type="submission" date="2016-10" db="EMBL/GenBank/DDBJ databases">
        <authorList>
            <person name="Varghese N."/>
            <person name="Submissions S."/>
        </authorList>
    </citation>
    <scope>NUCLEOTIDE SEQUENCE [LARGE SCALE GENOMIC DNA]</scope>
    <source>
        <strain evidence="3">DSM 22251</strain>
    </source>
</reference>
<dbReference type="EMBL" id="FORQ01000003">
    <property type="protein sequence ID" value="SFJ03674.1"/>
    <property type="molecule type" value="Genomic_DNA"/>
</dbReference>
<keyword evidence="2" id="KW-0418">Kinase</keyword>
<dbReference type="Gene3D" id="2.60.120.10">
    <property type="entry name" value="Jelly Rolls"/>
    <property type="match status" value="1"/>
</dbReference>
<gene>
    <name evidence="2" type="ORF">SAMN05421638_1959</name>
</gene>
<dbReference type="RefSeq" id="WP_089820134.1">
    <property type="nucleotide sequence ID" value="NZ_FORQ01000003.1"/>
</dbReference>
<dbReference type="InterPro" id="IPR014710">
    <property type="entry name" value="RmlC-like_jellyroll"/>
</dbReference>
<dbReference type="SUPFAM" id="SSF51206">
    <property type="entry name" value="cAMP-binding domain-like"/>
    <property type="match status" value="1"/>
</dbReference>
<name>A0A1I3N2U1_9FLAO</name>
<proteinExistence type="predicted"/>
<dbReference type="SMART" id="SM00100">
    <property type="entry name" value="cNMP"/>
    <property type="match status" value="1"/>
</dbReference>
<sequence length="189" mass="21769">MHETLKNFILARSSPDERALAQILSCFSSVKTKRNQILTGRDEVCRHYYFINSGCMRIFTTDKNGNERSRYFAFEGNFVTALPSFIDQLPADEYLQSIEPSELLCITRSDFYSLVENVPAFAKIYTEILELGFIAAQKRIYGFQSFNALEKVRWIIHHQPQVLLRLSNKMAATYLGISPSTLSRIKPRL</sequence>
<dbReference type="InterPro" id="IPR018490">
    <property type="entry name" value="cNMP-bd_dom_sf"/>
</dbReference>
<protein>
    <submittedName>
        <fullName evidence="2">cAMP-binding domain of CRP or a regulatory subunit of cAMP-dependent protein kinases</fullName>
    </submittedName>
</protein>
<keyword evidence="2" id="KW-0808">Transferase</keyword>
<accession>A0A1I3N2U1</accession>
<dbReference type="Proteomes" id="UP000242560">
    <property type="component" value="Unassembled WGS sequence"/>
</dbReference>
<dbReference type="CDD" id="cd00038">
    <property type="entry name" value="CAP_ED"/>
    <property type="match status" value="1"/>
</dbReference>
<keyword evidence="3" id="KW-1185">Reference proteome</keyword>
<dbReference type="InterPro" id="IPR000595">
    <property type="entry name" value="cNMP-bd_dom"/>
</dbReference>
<dbReference type="GO" id="GO:0016301">
    <property type="term" value="F:kinase activity"/>
    <property type="evidence" value="ECO:0007669"/>
    <property type="project" value="UniProtKB-KW"/>
</dbReference>
<evidence type="ECO:0000313" key="2">
    <source>
        <dbReference type="EMBL" id="SFJ03674.1"/>
    </source>
</evidence>
<evidence type="ECO:0000313" key="3">
    <source>
        <dbReference type="Proteomes" id="UP000242560"/>
    </source>
</evidence>
<dbReference type="Pfam" id="PF00027">
    <property type="entry name" value="cNMP_binding"/>
    <property type="match status" value="1"/>
</dbReference>